<dbReference type="Proteomes" id="UP001596414">
    <property type="component" value="Unassembled WGS sequence"/>
</dbReference>
<reference evidence="3 4" key="1">
    <citation type="journal article" date="2014" name="Int. J. Syst. Evol. Microbiol.">
        <title>Complete genome sequence of Corynebacterium casei LMG S-19264T (=DSM 44701T), isolated from a smear-ripened cheese.</title>
        <authorList>
            <consortium name="US DOE Joint Genome Institute (JGI-PGF)"/>
            <person name="Walter F."/>
            <person name="Albersmeier A."/>
            <person name="Kalinowski J."/>
            <person name="Ruckert C."/>
        </authorList>
    </citation>
    <scope>NUCLEOTIDE SEQUENCE [LARGE SCALE GENOMIC DNA]</scope>
    <source>
        <strain evidence="3 4">CGMCC 4.7215</strain>
    </source>
</reference>
<feature type="transmembrane region" description="Helical" evidence="2">
    <location>
        <begin position="210"/>
        <end position="232"/>
    </location>
</feature>
<dbReference type="RefSeq" id="WP_267637708.1">
    <property type="nucleotide sequence ID" value="NZ_JAODIY010000010.1"/>
</dbReference>
<accession>A0ABD5X049</accession>
<proteinExistence type="predicted"/>
<feature type="transmembrane region" description="Helical" evidence="2">
    <location>
        <begin position="141"/>
        <end position="161"/>
    </location>
</feature>
<sequence length="284" mass="30576">MRLLQRLKTGLVLTKDSLSLMNNNRSLFVFPAVGGIAGLTFLALFFGVTFGLLAVTMDGVMIVGLFFSYLALTFVTTFFSAGLVHQTREVLGGNDASLKRGMAAAWKVKGHLFVWSLISATIGLLINAIENSESRVARLLGTIFGVAWTLMTFFVVPVIVFEKSSTTGLFKRSAETFKQTWGEAPITLVAINIVGAIVAVPFVLPGIYLINTGVGIVGIGLVLSGVLLSFLISQTLQGVVKTTLYLYARDGKRPEEFDNVDFDDLTNESAGRSTTQTPSYGGVQ</sequence>
<keyword evidence="2" id="KW-1133">Transmembrane helix</keyword>
<evidence type="ECO:0000313" key="3">
    <source>
        <dbReference type="EMBL" id="MFC7124580.1"/>
    </source>
</evidence>
<feature type="compositionally biased region" description="Polar residues" evidence="1">
    <location>
        <begin position="267"/>
        <end position="284"/>
    </location>
</feature>
<feature type="region of interest" description="Disordered" evidence="1">
    <location>
        <begin position="258"/>
        <end position="284"/>
    </location>
</feature>
<protein>
    <submittedName>
        <fullName evidence="3">DUF6159 family protein</fullName>
    </submittedName>
</protein>
<evidence type="ECO:0000256" key="2">
    <source>
        <dbReference type="SAM" id="Phobius"/>
    </source>
</evidence>
<dbReference type="InterPro" id="IPR046157">
    <property type="entry name" value="DUF6159"/>
</dbReference>
<keyword evidence="2" id="KW-0472">Membrane</keyword>
<evidence type="ECO:0000313" key="4">
    <source>
        <dbReference type="Proteomes" id="UP001596414"/>
    </source>
</evidence>
<keyword evidence="2" id="KW-0812">Transmembrane</keyword>
<gene>
    <name evidence="3" type="ORF">ACFQJ7_00790</name>
</gene>
<feature type="transmembrane region" description="Helical" evidence="2">
    <location>
        <begin position="112"/>
        <end position="129"/>
    </location>
</feature>
<comment type="caution">
    <text evidence="3">The sequence shown here is derived from an EMBL/GenBank/DDBJ whole genome shotgun (WGS) entry which is preliminary data.</text>
</comment>
<organism evidence="3 4">
    <name type="scientific">Halovenus rubra</name>
    <dbReference type="NCBI Taxonomy" id="869890"/>
    <lineage>
        <taxon>Archaea</taxon>
        <taxon>Methanobacteriati</taxon>
        <taxon>Methanobacteriota</taxon>
        <taxon>Stenosarchaea group</taxon>
        <taxon>Halobacteria</taxon>
        <taxon>Halobacteriales</taxon>
        <taxon>Haloarculaceae</taxon>
        <taxon>Halovenus</taxon>
    </lineage>
</organism>
<evidence type="ECO:0000256" key="1">
    <source>
        <dbReference type="SAM" id="MobiDB-lite"/>
    </source>
</evidence>
<dbReference type="AlphaFoldDB" id="A0ABD5X049"/>
<feature type="transmembrane region" description="Helical" evidence="2">
    <location>
        <begin position="182"/>
        <end position="204"/>
    </location>
</feature>
<feature type="transmembrane region" description="Helical" evidence="2">
    <location>
        <begin position="60"/>
        <end position="84"/>
    </location>
</feature>
<dbReference type="EMBL" id="JBHSZQ010000001">
    <property type="protein sequence ID" value="MFC7124580.1"/>
    <property type="molecule type" value="Genomic_DNA"/>
</dbReference>
<name>A0ABD5X049_9EURY</name>
<dbReference type="Pfam" id="PF19656">
    <property type="entry name" value="DUF6159"/>
    <property type="match status" value="1"/>
</dbReference>
<feature type="transmembrane region" description="Helical" evidence="2">
    <location>
        <begin position="27"/>
        <end position="54"/>
    </location>
</feature>